<dbReference type="PANTHER" id="PTHR30249:SF17">
    <property type="entry name" value="HOLIN-LIKE PROTEIN CIDB"/>
    <property type="match status" value="1"/>
</dbReference>
<dbReference type="RefSeq" id="WP_147670769.1">
    <property type="nucleotide sequence ID" value="NZ_VDUW01000018.1"/>
</dbReference>
<dbReference type="AlphaFoldDB" id="A0A5C8NF71"/>
<evidence type="ECO:0000256" key="6">
    <source>
        <dbReference type="SAM" id="Phobius"/>
    </source>
</evidence>
<name>A0A5C8NF71_9BACI</name>
<dbReference type="OrthoDB" id="9811701at2"/>
<keyword evidence="8" id="KW-1185">Reference proteome</keyword>
<keyword evidence="5 6" id="KW-0472">Membrane</keyword>
<gene>
    <name evidence="7" type="ORF">FHP05_14980</name>
</gene>
<evidence type="ECO:0000313" key="7">
    <source>
        <dbReference type="EMBL" id="TXL57563.1"/>
    </source>
</evidence>
<accession>A0A5C8NF71</accession>
<dbReference type="InterPro" id="IPR007300">
    <property type="entry name" value="CidB/LrgB"/>
</dbReference>
<feature type="transmembrane region" description="Helical" evidence="6">
    <location>
        <begin position="146"/>
        <end position="168"/>
    </location>
</feature>
<dbReference type="PANTHER" id="PTHR30249">
    <property type="entry name" value="PUTATIVE SEROTONIN TRANSPORTER"/>
    <property type="match status" value="1"/>
</dbReference>
<proteinExistence type="predicted"/>
<keyword evidence="4 6" id="KW-1133">Transmembrane helix</keyword>
<evidence type="ECO:0000256" key="5">
    <source>
        <dbReference type="ARBA" id="ARBA00023136"/>
    </source>
</evidence>
<comment type="subcellular location">
    <subcellularLocation>
        <location evidence="1">Cell membrane</location>
        <topology evidence="1">Multi-pass membrane protein</topology>
    </subcellularLocation>
</comment>
<feature type="transmembrane region" description="Helical" evidence="6">
    <location>
        <begin position="59"/>
        <end position="78"/>
    </location>
</feature>
<feature type="transmembrane region" description="Helical" evidence="6">
    <location>
        <begin position="90"/>
        <end position="112"/>
    </location>
</feature>
<protein>
    <submittedName>
        <fullName evidence="7">LrgB family protein</fullName>
    </submittedName>
</protein>
<evidence type="ECO:0000256" key="3">
    <source>
        <dbReference type="ARBA" id="ARBA00022692"/>
    </source>
</evidence>
<keyword evidence="3 6" id="KW-0812">Transmembrane</keyword>
<keyword evidence="2" id="KW-1003">Cell membrane</keyword>
<feature type="transmembrane region" description="Helical" evidence="6">
    <location>
        <begin position="209"/>
        <end position="229"/>
    </location>
</feature>
<dbReference type="GO" id="GO:0005886">
    <property type="term" value="C:plasma membrane"/>
    <property type="evidence" value="ECO:0007669"/>
    <property type="project" value="UniProtKB-SubCell"/>
</dbReference>
<sequence length="230" mass="24860">MIKTIFLCFGFIGLTIILFLVAKEVYKRVPNPLLLPMVTTSTAIIVILILFQIDYETYMLGGSFINHLLGPAVVALAYPLYQQRDILKRLFVPVVFGSLTGSIVGVSTGVLLTKWFGFPKELIYSITPKSVTTPIAMDITAELDGYVALAAVFVTIAGVSGAMFGHYVQKSFYIHSTIGKGVSMGSCAHGIGTSRALENSELEGSFSSVAMVLNGIFVSFLTPVLLPLFM</sequence>
<dbReference type="Proteomes" id="UP000321574">
    <property type="component" value="Unassembled WGS sequence"/>
</dbReference>
<dbReference type="Pfam" id="PF04172">
    <property type="entry name" value="LrgB"/>
    <property type="match status" value="1"/>
</dbReference>
<organism evidence="7 8">
    <name type="scientific">Cerasibacillus terrae</name>
    <dbReference type="NCBI Taxonomy" id="2498845"/>
    <lineage>
        <taxon>Bacteria</taxon>
        <taxon>Bacillati</taxon>
        <taxon>Bacillota</taxon>
        <taxon>Bacilli</taxon>
        <taxon>Bacillales</taxon>
        <taxon>Bacillaceae</taxon>
        <taxon>Cerasibacillus</taxon>
    </lineage>
</organism>
<dbReference type="EMBL" id="VDUW01000018">
    <property type="protein sequence ID" value="TXL57563.1"/>
    <property type="molecule type" value="Genomic_DNA"/>
</dbReference>
<reference evidence="7 8" key="1">
    <citation type="submission" date="2019-06" db="EMBL/GenBank/DDBJ databases">
        <title>Cerasibacillus sp. nov., isolated from maize field.</title>
        <authorList>
            <person name="Lin S.-Y."/>
            <person name="Tsai C.-F."/>
            <person name="Young C.-C."/>
        </authorList>
    </citation>
    <scope>NUCLEOTIDE SEQUENCE [LARGE SCALE GENOMIC DNA]</scope>
    <source>
        <strain evidence="7 8">CC-CFT480</strain>
    </source>
</reference>
<feature type="transmembrane region" description="Helical" evidence="6">
    <location>
        <begin position="6"/>
        <end position="26"/>
    </location>
</feature>
<evidence type="ECO:0000256" key="2">
    <source>
        <dbReference type="ARBA" id="ARBA00022475"/>
    </source>
</evidence>
<feature type="transmembrane region" description="Helical" evidence="6">
    <location>
        <begin position="33"/>
        <end position="53"/>
    </location>
</feature>
<evidence type="ECO:0000256" key="1">
    <source>
        <dbReference type="ARBA" id="ARBA00004651"/>
    </source>
</evidence>
<comment type="caution">
    <text evidence="7">The sequence shown here is derived from an EMBL/GenBank/DDBJ whole genome shotgun (WGS) entry which is preliminary data.</text>
</comment>
<evidence type="ECO:0000256" key="4">
    <source>
        <dbReference type="ARBA" id="ARBA00022989"/>
    </source>
</evidence>
<evidence type="ECO:0000313" key="8">
    <source>
        <dbReference type="Proteomes" id="UP000321574"/>
    </source>
</evidence>